<keyword evidence="2" id="KW-1185">Reference proteome</keyword>
<sequence>MFDLQEARAQLGRCEYRKGNIEVALYVSEGIDIAAVTPKIKVTIARAGERQRYDAPPISVNAISLLLEAIFLKAKSLQSLEA</sequence>
<evidence type="ECO:0000313" key="1">
    <source>
        <dbReference type="EMBL" id="KAK9943869.1"/>
    </source>
</evidence>
<dbReference type="PANTHER" id="PTHR44102">
    <property type="entry name" value="PROTEIN NPG1"/>
    <property type="match status" value="1"/>
</dbReference>
<evidence type="ECO:0000313" key="2">
    <source>
        <dbReference type="Proteomes" id="UP001457282"/>
    </source>
</evidence>
<proteinExistence type="predicted"/>
<protein>
    <submittedName>
        <fullName evidence="1">Uncharacterized protein</fullName>
    </submittedName>
</protein>
<dbReference type="AlphaFoldDB" id="A0AAW1Y4H7"/>
<reference evidence="1 2" key="1">
    <citation type="journal article" date="2023" name="G3 (Bethesda)">
        <title>A chromosome-length genome assembly and annotation of blackberry (Rubus argutus, cv. 'Hillquist').</title>
        <authorList>
            <person name="Bruna T."/>
            <person name="Aryal R."/>
            <person name="Dudchenko O."/>
            <person name="Sargent D.J."/>
            <person name="Mead D."/>
            <person name="Buti M."/>
            <person name="Cavallini A."/>
            <person name="Hytonen T."/>
            <person name="Andres J."/>
            <person name="Pham M."/>
            <person name="Weisz D."/>
            <person name="Mascagni F."/>
            <person name="Usai G."/>
            <person name="Natali L."/>
            <person name="Bassil N."/>
            <person name="Fernandez G.E."/>
            <person name="Lomsadze A."/>
            <person name="Armour M."/>
            <person name="Olukolu B."/>
            <person name="Poorten T."/>
            <person name="Britton C."/>
            <person name="Davik J."/>
            <person name="Ashrafi H."/>
            <person name="Aiden E.L."/>
            <person name="Borodovsky M."/>
            <person name="Worthington M."/>
        </authorList>
    </citation>
    <scope>NUCLEOTIDE SEQUENCE [LARGE SCALE GENOMIC DNA]</scope>
    <source>
        <strain evidence="1">PI 553951</strain>
    </source>
</reference>
<dbReference type="Proteomes" id="UP001457282">
    <property type="component" value="Unassembled WGS sequence"/>
</dbReference>
<dbReference type="InterPro" id="IPR043376">
    <property type="entry name" value="NPG1-like"/>
</dbReference>
<dbReference type="PANTHER" id="PTHR44102:SF12">
    <property type="entry name" value="PROTEIN NPGR2"/>
    <property type="match status" value="1"/>
</dbReference>
<dbReference type="EMBL" id="JBEDUW010000002">
    <property type="protein sequence ID" value="KAK9943869.1"/>
    <property type="molecule type" value="Genomic_DNA"/>
</dbReference>
<accession>A0AAW1Y4H7</accession>
<gene>
    <name evidence="1" type="ORF">M0R45_009461</name>
</gene>
<comment type="caution">
    <text evidence="1">The sequence shown here is derived from an EMBL/GenBank/DDBJ whole genome shotgun (WGS) entry which is preliminary data.</text>
</comment>
<name>A0AAW1Y4H7_RUBAR</name>
<organism evidence="1 2">
    <name type="scientific">Rubus argutus</name>
    <name type="common">Southern blackberry</name>
    <dbReference type="NCBI Taxonomy" id="59490"/>
    <lineage>
        <taxon>Eukaryota</taxon>
        <taxon>Viridiplantae</taxon>
        <taxon>Streptophyta</taxon>
        <taxon>Embryophyta</taxon>
        <taxon>Tracheophyta</taxon>
        <taxon>Spermatophyta</taxon>
        <taxon>Magnoliopsida</taxon>
        <taxon>eudicotyledons</taxon>
        <taxon>Gunneridae</taxon>
        <taxon>Pentapetalae</taxon>
        <taxon>rosids</taxon>
        <taxon>fabids</taxon>
        <taxon>Rosales</taxon>
        <taxon>Rosaceae</taxon>
        <taxon>Rosoideae</taxon>
        <taxon>Rosoideae incertae sedis</taxon>
        <taxon>Rubus</taxon>
    </lineage>
</organism>